<proteinExistence type="inferred from homology"/>
<keyword evidence="10" id="KW-0997">Cell inner membrane</keyword>
<evidence type="ECO:0000256" key="3">
    <source>
        <dbReference type="ARBA" id="ARBA00008281"/>
    </source>
</evidence>
<sequence length="173" mass="18535">MATSAPKANLKAAPKAAAKEDAPASPKSKKKLFLIIGAAVLVAGGAAGGGWYYTHQGDSHRAGKVEAAKVPIYITLEPFTVNLQPENGDQYLQIAMTLLVHEQSQVELIKLQMPQVRNRLLMVLSSKKASEISSVEGKNKLSADIVTQANLPFAPQTPPQHVSGVYFTSFIIQ</sequence>
<evidence type="ECO:0000256" key="6">
    <source>
        <dbReference type="ARBA" id="ARBA00022692"/>
    </source>
</evidence>
<keyword evidence="7 10" id="KW-0283">Flagellar rotation</keyword>
<keyword evidence="6 10" id="KW-0812">Transmembrane</keyword>
<keyword evidence="5 10" id="KW-0145">Chemotaxis</keyword>
<dbReference type="PANTHER" id="PTHR35091:SF2">
    <property type="entry name" value="FLAGELLAR PROTEIN FLIL"/>
    <property type="match status" value="1"/>
</dbReference>
<comment type="subcellular location">
    <subcellularLocation>
        <location evidence="10">Cell inner membrane</location>
    </subcellularLocation>
    <subcellularLocation>
        <location evidence="2">Cell membrane</location>
        <topology evidence="2">Single-pass membrane protein</topology>
    </subcellularLocation>
</comment>
<dbReference type="PANTHER" id="PTHR35091">
    <property type="entry name" value="FLAGELLAR PROTEIN FLIL"/>
    <property type="match status" value="1"/>
</dbReference>
<accession>A0ABV7F3E4</accession>
<comment type="similarity">
    <text evidence="3 10">Belongs to the FliL family.</text>
</comment>
<evidence type="ECO:0000256" key="7">
    <source>
        <dbReference type="ARBA" id="ARBA00022779"/>
    </source>
</evidence>
<name>A0ABV7F3E4_9BURK</name>
<keyword evidence="4" id="KW-1003">Cell membrane</keyword>
<keyword evidence="12" id="KW-0969">Cilium</keyword>
<dbReference type="InterPro" id="IPR005503">
    <property type="entry name" value="FliL"/>
</dbReference>
<evidence type="ECO:0000256" key="2">
    <source>
        <dbReference type="ARBA" id="ARBA00004162"/>
    </source>
</evidence>
<keyword evidence="13" id="KW-1185">Reference proteome</keyword>
<dbReference type="Proteomes" id="UP001595530">
    <property type="component" value="Unassembled WGS sequence"/>
</dbReference>
<keyword evidence="12" id="KW-0966">Cell projection</keyword>
<dbReference type="Pfam" id="PF03748">
    <property type="entry name" value="FliL"/>
    <property type="match status" value="1"/>
</dbReference>
<evidence type="ECO:0000256" key="9">
    <source>
        <dbReference type="ARBA" id="ARBA00023136"/>
    </source>
</evidence>
<comment type="caution">
    <text evidence="12">The sequence shown here is derived from an EMBL/GenBank/DDBJ whole genome shotgun (WGS) entry which is preliminary data.</text>
</comment>
<dbReference type="RefSeq" id="WP_390325438.1">
    <property type="nucleotide sequence ID" value="NZ_JBHRTP010000054.1"/>
</dbReference>
<feature type="transmembrane region" description="Helical" evidence="10">
    <location>
        <begin position="32"/>
        <end position="53"/>
    </location>
</feature>
<evidence type="ECO:0000256" key="8">
    <source>
        <dbReference type="ARBA" id="ARBA00022989"/>
    </source>
</evidence>
<reference evidence="13" key="1">
    <citation type="journal article" date="2019" name="Int. J. Syst. Evol. Microbiol.">
        <title>The Global Catalogue of Microorganisms (GCM) 10K type strain sequencing project: providing services to taxonomists for standard genome sequencing and annotation.</title>
        <authorList>
            <consortium name="The Broad Institute Genomics Platform"/>
            <consortium name="The Broad Institute Genome Sequencing Center for Infectious Disease"/>
            <person name="Wu L."/>
            <person name="Ma J."/>
        </authorList>
    </citation>
    <scope>NUCLEOTIDE SEQUENCE [LARGE SCALE GENOMIC DNA]</scope>
    <source>
        <strain evidence="13">KCTC 42986</strain>
    </source>
</reference>
<organism evidence="12 13">
    <name type="scientific">Undibacterium arcticum</name>
    <dbReference type="NCBI Taxonomy" id="1762892"/>
    <lineage>
        <taxon>Bacteria</taxon>
        <taxon>Pseudomonadati</taxon>
        <taxon>Pseudomonadota</taxon>
        <taxon>Betaproteobacteria</taxon>
        <taxon>Burkholderiales</taxon>
        <taxon>Oxalobacteraceae</taxon>
        <taxon>Undibacterium</taxon>
    </lineage>
</organism>
<keyword evidence="8 10" id="KW-1133">Transmembrane helix</keyword>
<dbReference type="EMBL" id="JBHRTP010000054">
    <property type="protein sequence ID" value="MFC3109593.1"/>
    <property type="molecule type" value="Genomic_DNA"/>
</dbReference>
<evidence type="ECO:0000313" key="13">
    <source>
        <dbReference type="Proteomes" id="UP001595530"/>
    </source>
</evidence>
<protein>
    <recommendedName>
        <fullName evidence="10">Flagellar protein FliL</fullName>
    </recommendedName>
</protein>
<gene>
    <name evidence="12" type="primary">fliL</name>
    <name evidence="12" type="ORF">ACFOFO_16745</name>
</gene>
<evidence type="ECO:0000256" key="4">
    <source>
        <dbReference type="ARBA" id="ARBA00022475"/>
    </source>
</evidence>
<keyword evidence="12" id="KW-0282">Flagellum</keyword>
<comment type="function">
    <text evidence="1 10">Controls the rotational direction of flagella during chemotaxis.</text>
</comment>
<evidence type="ECO:0000313" key="12">
    <source>
        <dbReference type="EMBL" id="MFC3109593.1"/>
    </source>
</evidence>
<evidence type="ECO:0000256" key="1">
    <source>
        <dbReference type="ARBA" id="ARBA00002254"/>
    </source>
</evidence>
<feature type="region of interest" description="Disordered" evidence="11">
    <location>
        <begin position="1"/>
        <end position="23"/>
    </location>
</feature>
<feature type="compositionally biased region" description="Low complexity" evidence="11">
    <location>
        <begin position="1"/>
        <end position="16"/>
    </location>
</feature>
<dbReference type="NCBIfam" id="NF005435">
    <property type="entry name" value="PRK07021.1"/>
    <property type="match status" value="1"/>
</dbReference>
<keyword evidence="9 10" id="KW-0472">Membrane</keyword>
<evidence type="ECO:0000256" key="11">
    <source>
        <dbReference type="SAM" id="MobiDB-lite"/>
    </source>
</evidence>
<evidence type="ECO:0000256" key="10">
    <source>
        <dbReference type="RuleBase" id="RU364125"/>
    </source>
</evidence>
<evidence type="ECO:0000256" key="5">
    <source>
        <dbReference type="ARBA" id="ARBA00022500"/>
    </source>
</evidence>